<organism evidence="1 2">
    <name type="scientific">Solanum verrucosum</name>
    <dbReference type="NCBI Taxonomy" id="315347"/>
    <lineage>
        <taxon>Eukaryota</taxon>
        <taxon>Viridiplantae</taxon>
        <taxon>Streptophyta</taxon>
        <taxon>Embryophyta</taxon>
        <taxon>Tracheophyta</taxon>
        <taxon>Spermatophyta</taxon>
        <taxon>Magnoliopsida</taxon>
        <taxon>eudicotyledons</taxon>
        <taxon>Gunneridae</taxon>
        <taxon>Pentapetalae</taxon>
        <taxon>asterids</taxon>
        <taxon>lamiids</taxon>
        <taxon>Solanales</taxon>
        <taxon>Solanaceae</taxon>
        <taxon>Solanoideae</taxon>
        <taxon>Solaneae</taxon>
        <taxon>Solanum</taxon>
    </lineage>
</organism>
<dbReference type="EMBL" id="CP133614">
    <property type="protein sequence ID" value="WMV18720.1"/>
    <property type="molecule type" value="Genomic_DNA"/>
</dbReference>
<evidence type="ECO:0000313" key="1">
    <source>
        <dbReference type="EMBL" id="WMV18720.1"/>
    </source>
</evidence>
<keyword evidence="2" id="KW-1185">Reference proteome</keyword>
<gene>
    <name evidence="1" type="ORF">MTR67_012105</name>
</gene>
<reference evidence="1" key="1">
    <citation type="submission" date="2023-08" db="EMBL/GenBank/DDBJ databases">
        <title>A de novo genome assembly of Solanum verrucosum Schlechtendal, a Mexican diploid species geographically isolated from the other diploid A-genome species in potato relatives.</title>
        <authorList>
            <person name="Hosaka K."/>
        </authorList>
    </citation>
    <scope>NUCLEOTIDE SEQUENCE</scope>
    <source>
        <tissue evidence="1">Young leaves</tissue>
    </source>
</reference>
<evidence type="ECO:0000313" key="2">
    <source>
        <dbReference type="Proteomes" id="UP001234989"/>
    </source>
</evidence>
<dbReference type="Proteomes" id="UP001234989">
    <property type="component" value="Chromosome 3"/>
</dbReference>
<proteinExistence type="predicted"/>
<accession>A0AAF0QCD1</accession>
<dbReference type="AlphaFoldDB" id="A0AAF0QCD1"/>
<protein>
    <submittedName>
        <fullName evidence="1">Uncharacterized protein</fullName>
    </submittedName>
</protein>
<name>A0AAF0QCD1_SOLVR</name>
<sequence>MACAAEVVWVQTPSFQGLTYGPLQPRSWADPLGVGTKRLPEENNIDDAFQDELVMVISTPFVPWECVNNIFWFCVPEVEVNEILEACHSSPAGPNTVEQKVISRPIRDLPTGLGDPQAFISSFFSAALFLLSY</sequence>